<evidence type="ECO:0000313" key="2">
    <source>
        <dbReference type="Proteomes" id="UP000829196"/>
    </source>
</evidence>
<accession>A0A8T3A495</accession>
<evidence type="ECO:0000313" key="1">
    <source>
        <dbReference type="EMBL" id="KAI0489166.1"/>
    </source>
</evidence>
<keyword evidence="2" id="KW-1185">Reference proteome</keyword>
<sequence>MVILQPAEGYTSTNSRTFLPKIWTIRILPAPICLSAKLTRQDHSLHIIPQYSQHDLHKILKPVV</sequence>
<dbReference type="AlphaFoldDB" id="A0A8T3A495"/>
<name>A0A8T3A495_DENNO</name>
<dbReference type="Proteomes" id="UP000829196">
    <property type="component" value="Unassembled WGS sequence"/>
</dbReference>
<organism evidence="1 2">
    <name type="scientific">Dendrobium nobile</name>
    <name type="common">Orchid</name>
    <dbReference type="NCBI Taxonomy" id="94219"/>
    <lineage>
        <taxon>Eukaryota</taxon>
        <taxon>Viridiplantae</taxon>
        <taxon>Streptophyta</taxon>
        <taxon>Embryophyta</taxon>
        <taxon>Tracheophyta</taxon>
        <taxon>Spermatophyta</taxon>
        <taxon>Magnoliopsida</taxon>
        <taxon>Liliopsida</taxon>
        <taxon>Asparagales</taxon>
        <taxon>Orchidaceae</taxon>
        <taxon>Epidendroideae</taxon>
        <taxon>Malaxideae</taxon>
        <taxon>Dendrobiinae</taxon>
        <taxon>Dendrobium</taxon>
    </lineage>
</organism>
<comment type="caution">
    <text evidence="1">The sequence shown here is derived from an EMBL/GenBank/DDBJ whole genome shotgun (WGS) entry which is preliminary data.</text>
</comment>
<dbReference type="EMBL" id="JAGYWB010000019">
    <property type="protein sequence ID" value="KAI0489166.1"/>
    <property type="molecule type" value="Genomic_DNA"/>
</dbReference>
<proteinExistence type="predicted"/>
<reference evidence="1" key="1">
    <citation type="journal article" date="2022" name="Front. Genet.">
        <title>Chromosome-Scale Assembly of the Dendrobium nobile Genome Provides Insights Into the Molecular Mechanism of the Biosynthesis of the Medicinal Active Ingredient of Dendrobium.</title>
        <authorList>
            <person name="Xu Q."/>
            <person name="Niu S.-C."/>
            <person name="Li K.-L."/>
            <person name="Zheng P.-J."/>
            <person name="Zhang X.-J."/>
            <person name="Jia Y."/>
            <person name="Liu Y."/>
            <person name="Niu Y.-X."/>
            <person name="Yu L.-H."/>
            <person name="Chen D.-F."/>
            <person name="Zhang G.-Q."/>
        </authorList>
    </citation>
    <scope>NUCLEOTIDE SEQUENCE</scope>
    <source>
        <tissue evidence="1">Leaf</tissue>
    </source>
</reference>
<gene>
    <name evidence="1" type="ORF">KFK09_029008</name>
</gene>
<protein>
    <submittedName>
        <fullName evidence="1">Uncharacterized protein</fullName>
    </submittedName>
</protein>